<dbReference type="AlphaFoldDB" id="A0A3E0D6T8"/>
<keyword evidence="4" id="KW-1185">Reference proteome</keyword>
<sequence>MKTLISFVLLLLGNTCLNAQTQPDRSYSWVEGIPVTQAKNVYLLTLMEETQAVNELLKSDQVLEDIAEIKKNELAESLVNCGKDGTCYPLTLLFTKEEVEKIAKRLHDLTTQNPILSKLIKDHIAPSGMYQIQEENDPAAWIANAWRQDANTLNHIITVYAKGEKPNYPKIDSLGMNVPSSNYTANIQALNELVYLKTQHSKLFFSTTLTYAMDALEMAGMDRAGDFEPMHLTVNQLAYNRAKSIDWDDFDYPLILIPGAGTDNYLDSISAGGILRCKLAFQAFQDGMAPFIIVSGGNVHPYKVQHNEAIEMKKYLLKLGAPESAILIDPHARHTTTNMRNTARIMFRYGFPIDRPSITVTTPAQSNYIYSEVLQTRSIKELGYSTYRNGKRLSATIAEFYPLSSSLQIDADEPLDP</sequence>
<dbReference type="OrthoDB" id="1092058at2"/>
<protein>
    <submittedName>
        <fullName evidence="3">Uncharacterized SAM-binding protein YcdF (DUF218 family)</fullName>
    </submittedName>
</protein>
<dbReference type="Pfam" id="PF02698">
    <property type="entry name" value="DUF218"/>
    <property type="match status" value="1"/>
</dbReference>
<dbReference type="Gene3D" id="3.40.50.620">
    <property type="entry name" value="HUPs"/>
    <property type="match status" value="1"/>
</dbReference>
<name>A0A3E0D6T8_9BACT</name>
<evidence type="ECO:0000313" key="4">
    <source>
        <dbReference type="Proteomes" id="UP000256405"/>
    </source>
</evidence>
<organism evidence="3 4">
    <name type="scientific">Algoriphagus antarcticus</name>
    <dbReference type="NCBI Taxonomy" id="238540"/>
    <lineage>
        <taxon>Bacteria</taxon>
        <taxon>Pseudomonadati</taxon>
        <taxon>Bacteroidota</taxon>
        <taxon>Cytophagia</taxon>
        <taxon>Cytophagales</taxon>
        <taxon>Cyclobacteriaceae</taxon>
        <taxon>Algoriphagus</taxon>
    </lineage>
</organism>
<dbReference type="PANTHER" id="PTHR30336:SF20">
    <property type="entry name" value="DUF218 DOMAIN-CONTAINING PROTEIN"/>
    <property type="match status" value="1"/>
</dbReference>
<comment type="caution">
    <text evidence="3">The sequence shown here is derived from an EMBL/GenBank/DDBJ whole genome shotgun (WGS) entry which is preliminary data.</text>
</comment>
<dbReference type="InterPro" id="IPR003848">
    <property type="entry name" value="DUF218"/>
</dbReference>
<dbReference type="CDD" id="cd06259">
    <property type="entry name" value="YdcF-like"/>
    <property type="match status" value="1"/>
</dbReference>
<feature type="domain" description="DUF218" evidence="2">
    <location>
        <begin position="256"/>
        <end position="364"/>
    </location>
</feature>
<gene>
    <name evidence="3" type="ORF">C8N25_13521</name>
</gene>
<evidence type="ECO:0000259" key="2">
    <source>
        <dbReference type="Pfam" id="PF02698"/>
    </source>
</evidence>
<dbReference type="PANTHER" id="PTHR30336">
    <property type="entry name" value="INNER MEMBRANE PROTEIN, PROBABLE PERMEASE"/>
    <property type="match status" value="1"/>
</dbReference>
<feature type="chain" id="PRO_5017824410" evidence="1">
    <location>
        <begin position="20"/>
        <end position="417"/>
    </location>
</feature>
<evidence type="ECO:0000313" key="3">
    <source>
        <dbReference type="EMBL" id="REG78379.1"/>
    </source>
</evidence>
<dbReference type="EMBL" id="QUNF01000035">
    <property type="protein sequence ID" value="REG78379.1"/>
    <property type="molecule type" value="Genomic_DNA"/>
</dbReference>
<dbReference type="GO" id="GO:0005886">
    <property type="term" value="C:plasma membrane"/>
    <property type="evidence" value="ECO:0007669"/>
    <property type="project" value="TreeGrafter"/>
</dbReference>
<accession>A0A3E0D6T8</accession>
<reference evidence="3 4" key="1">
    <citation type="submission" date="2018-08" db="EMBL/GenBank/DDBJ databases">
        <title>Genomic Encyclopedia of Archaeal and Bacterial Type Strains, Phase II (KMG-II): from individual species to whole genera.</title>
        <authorList>
            <person name="Goeker M."/>
        </authorList>
    </citation>
    <scope>NUCLEOTIDE SEQUENCE [LARGE SCALE GENOMIC DNA]</scope>
    <source>
        <strain evidence="3 4">DSM 15986</strain>
    </source>
</reference>
<feature type="signal peptide" evidence="1">
    <location>
        <begin position="1"/>
        <end position="19"/>
    </location>
</feature>
<dbReference type="InterPro" id="IPR051599">
    <property type="entry name" value="Cell_Envelope_Assoc"/>
</dbReference>
<evidence type="ECO:0000256" key="1">
    <source>
        <dbReference type="SAM" id="SignalP"/>
    </source>
</evidence>
<dbReference type="InterPro" id="IPR014729">
    <property type="entry name" value="Rossmann-like_a/b/a_fold"/>
</dbReference>
<dbReference type="Proteomes" id="UP000256405">
    <property type="component" value="Unassembled WGS sequence"/>
</dbReference>
<keyword evidence="1" id="KW-0732">Signal</keyword>
<dbReference type="RefSeq" id="WP_086541895.1">
    <property type="nucleotide sequence ID" value="NZ_MSSW01000033.1"/>
</dbReference>
<proteinExistence type="predicted"/>